<organism evidence="2 3">
    <name type="scientific">Dorcoceras hygrometricum</name>
    <dbReference type="NCBI Taxonomy" id="472368"/>
    <lineage>
        <taxon>Eukaryota</taxon>
        <taxon>Viridiplantae</taxon>
        <taxon>Streptophyta</taxon>
        <taxon>Embryophyta</taxon>
        <taxon>Tracheophyta</taxon>
        <taxon>Spermatophyta</taxon>
        <taxon>Magnoliopsida</taxon>
        <taxon>eudicotyledons</taxon>
        <taxon>Gunneridae</taxon>
        <taxon>Pentapetalae</taxon>
        <taxon>asterids</taxon>
        <taxon>lamiids</taxon>
        <taxon>Lamiales</taxon>
        <taxon>Gesneriaceae</taxon>
        <taxon>Didymocarpoideae</taxon>
        <taxon>Trichosporeae</taxon>
        <taxon>Loxocarpinae</taxon>
        <taxon>Dorcoceras</taxon>
    </lineage>
</organism>
<evidence type="ECO:0000313" key="3">
    <source>
        <dbReference type="Proteomes" id="UP000250235"/>
    </source>
</evidence>
<name>A0A2Z7BWX0_9LAMI</name>
<dbReference type="EMBL" id="KV001320">
    <property type="protein sequence ID" value="KZV39113.1"/>
    <property type="molecule type" value="Genomic_DNA"/>
</dbReference>
<dbReference type="AlphaFoldDB" id="A0A2Z7BWX0"/>
<accession>A0A2Z7BWX0</accession>
<protein>
    <submittedName>
        <fullName evidence="2">125 kDa kinesin-related protein</fullName>
    </submittedName>
</protein>
<dbReference type="Proteomes" id="UP000250235">
    <property type="component" value="Unassembled WGS sequence"/>
</dbReference>
<evidence type="ECO:0000313" key="2">
    <source>
        <dbReference type="EMBL" id="KZV39113.1"/>
    </source>
</evidence>
<reference evidence="2 3" key="1">
    <citation type="journal article" date="2015" name="Proc. Natl. Acad. Sci. U.S.A.">
        <title>The resurrection genome of Boea hygrometrica: A blueprint for survival of dehydration.</title>
        <authorList>
            <person name="Xiao L."/>
            <person name="Yang G."/>
            <person name="Zhang L."/>
            <person name="Yang X."/>
            <person name="Zhao S."/>
            <person name="Ji Z."/>
            <person name="Zhou Q."/>
            <person name="Hu M."/>
            <person name="Wang Y."/>
            <person name="Chen M."/>
            <person name="Xu Y."/>
            <person name="Jin H."/>
            <person name="Xiao X."/>
            <person name="Hu G."/>
            <person name="Bao F."/>
            <person name="Hu Y."/>
            <person name="Wan P."/>
            <person name="Li L."/>
            <person name="Deng X."/>
            <person name="Kuang T."/>
            <person name="Xiang C."/>
            <person name="Zhu J.K."/>
            <person name="Oliver M.J."/>
            <person name="He Y."/>
        </authorList>
    </citation>
    <scope>NUCLEOTIDE SEQUENCE [LARGE SCALE GENOMIC DNA]</scope>
    <source>
        <strain evidence="3">cv. XS01</strain>
    </source>
</reference>
<evidence type="ECO:0000256" key="1">
    <source>
        <dbReference type="SAM" id="MobiDB-lite"/>
    </source>
</evidence>
<gene>
    <name evidence="2" type="ORF">F511_19208</name>
</gene>
<feature type="region of interest" description="Disordered" evidence="1">
    <location>
        <begin position="82"/>
        <end position="103"/>
    </location>
</feature>
<proteinExistence type="predicted"/>
<sequence>MTSVERRRLSKLQRCVLRLRLDDQQRISLCVVLVLRLDDQQLVYRIVYPVRRRLRNPGSTAGRGFNPAGGAPGARGLTVTAAAEHQTSSPPVGLADNNTTKASNNSTEAYTAGSIITHAQSKAVNKFTSVPQTSELQILQRSPEQHRSKNLLHDKAQNLRDSSTGTTTGSYELNQRYPTLLSQKKALNKHKLLARKPVDVNSRSVDGYISVVNTINWVNGVTVDQPVVGSRTTSRWVMEISR</sequence>
<keyword evidence="3" id="KW-1185">Reference proteome</keyword>
<feature type="compositionally biased region" description="Polar residues" evidence="1">
    <location>
        <begin position="85"/>
        <end position="103"/>
    </location>
</feature>